<dbReference type="PANTHER" id="PTHR30603">
    <property type="entry name" value="RNA POLYMERASE SIGMA FACTOR RPO"/>
    <property type="match status" value="1"/>
</dbReference>
<dbReference type="SUPFAM" id="SSF88659">
    <property type="entry name" value="Sigma3 and sigma4 domains of RNA polymerase sigma factors"/>
    <property type="match status" value="2"/>
</dbReference>
<dbReference type="InterPro" id="IPR000943">
    <property type="entry name" value="RNA_pol_sigma70"/>
</dbReference>
<evidence type="ECO:0000256" key="3">
    <source>
        <dbReference type="ARBA" id="ARBA00023082"/>
    </source>
</evidence>
<dbReference type="InterPro" id="IPR014284">
    <property type="entry name" value="RNA_pol_sigma-70_dom"/>
</dbReference>
<dbReference type="InterPro" id="IPR050239">
    <property type="entry name" value="Sigma-70_RNA_pol_init_factors"/>
</dbReference>
<organism evidence="9 10">
    <name type="scientific">Candidatus Wildermuthbacteria bacterium RIFCSPLOWO2_02_FULL_47_9c</name>
    <dbReference type="NCBI Taxonomy" id="1802466"/>
    <lineage>
        <taxon>Bacteria</taxon>
        <taxon>Candidatus Wildermuthiibacteriota</taxon>
    </lineage>
</organism>
<evidence type="ECO:0000259" key="7">
    <source>
        <dbReference type="PROSITE" id="PS00715"/>
    </source>
</evidence>
<reference evidence="9 10" key="1">
    <citation type="journal article" date="2016" name="Nat. Commun.">
        <title>Thousands of microbial genomes shed light on interconnected biogeochemical processes in an aquifer system.</title>
        <authorList>
            <person name="Anantharaman K."/>
            <person name="Brown C.T."/>
            <person name="Hug L.A."/>
            <person name="Sharon I."/>
            <person name="Castelle C.J."/>
            <person name="Probst A.J."/>
            <person name="Thomas B.C."/>
            <person name="Singh A."/>
            <person name="Wilkins M.J."/>
            <person name="Karaoz U."/>
            <person name="Brodie E.L."/>
            <person name="Williams K.H."/>
            <person name="Hubbard S.S."/>
            <person name="Banfield J.F."/>
        </authorList>
    </citation>
    <scope>NUCLEOTIDE SEQUENCE [LARGE SCALE GENOMIC DNA]</scope>
</reference>
<comment type="function">
    <text evidence="6">Sigma factors are initiation factors that promote the attachment of RNA polymerase to specific initiation sites and are then released.</text>
</comment>
<dbReference type="GO" id="GO:0016987">
    <property type="term" value="F:sigma factor activity"/>
    <property type="evidence" value="ECO:0007669"/>
    <property type="project" value="UniProtKB-KW"/>
</dbReference>
<evidence type="ECO:0000256" key="5">
    <source>
        <dbReference type="ARBA" id="ARBA00023163"/>
    </source>
</evidence>
<dbReference type="InterPro" id="IPR007624">
    <property type="entry name" value="RNA_pol_sigma70_r3"/>
</dbReference>
<dbReference type="PANTHER" id="PTHR30603:SF60">
    <property type="entry name" value="RNA POLYMERASE SIGMA FACTOR RPOD"/>
    <property type="match status" value="1"/>
</dbReference>
<dbReference type="Pfam" id="PF00140">
    <property type="entry name" value="Sigma70_r1_2"/>
    <property type="match status" value="1"/>
</dbReference>
<sequence length="280" mass="32184">MSTESMSGMSIYLREIRAPLLSREEEQALAREIERNGDKAVKARNDLIERNLRLVVSIARKYACPAMPLQDLVQEGNIGLMTAVKRFDWRRGCKFSTYATWWIHQFIRRAMLSQGRIIRLPVHRGETLYKMRQHLQWFNQEFGREPTPEETAEAMGISPEEVETLIKISQYPLSLDVPFGEDGDSNLGKFIPSNEEELEDLASSGLRKIQVQQALAALSPREQMVLKLRFGLEDDREHTLEEIGKKLGVTRERIRQIEAKALRTLRQPKVAKKLRGLVSA</sequence>
<dbReference type="NCBIfam" id="TIGR02937">
    <property type="entry name" value="sigma70-ECF"/>
    <property type="match status" value="1"/>
</dbReference>
<accession>A0A1G2RU75</accession>
<evidence type="ECO:0000313" key="9">
    <source>
        <dbReference type="EMBL" id="OHA76357.1"/>
    </source>
</evidence>
<proteinExistence type="inferred from homology"/>
<keyword evidence="4 6" id="KW-0238">DNA-binding</keyword>
<dbReference type="CDD" id="cd06171">
    <property type="entry name" value="Sigma70_r4"/>
    <property type="match status" value="1"/>
</dbReference>
<keyword evidence="3 6" id="KW-0731">Sigma factor</keyword>
<keyword evidence="2 6" id="KW-0805">Transcription regulation</keyword>
<dbReference type="PROSITE" id="PS00715">
    <property type="entry name" value="SIGMA70_1"/>
    <property type="match status" value="1"/>
</dbReference>
<evidence type="ECO:0000313" key="10">
    <source>
        <dbReference type="Proteomes" id="UP000178222"/>
    </source>
</evidence>
<dbReference type="Proteomes" id="UP000178222">
    <property type="component" value="Unassembled WGS sequence"/>
</dbReference>
<evidence type="ECO:0000256" key="2">
    <source>
        <dbReference type="ARBA" id="ARBA00023015"/>
    </source>
</evidence>
<feature type="domain" description="RNA polymerase sigma-70" evidence="8">
    <location>
        <begin position="239"/>
        <end position="265"/>
    </location>
</feature>
<dbReference type="Pfam" id="PF04539">
    <property type="entry name" value="Sigma70_r3"/>
    <property type="match status" value="1"/>
</dbReference>
<feature type="domain" description="RNA polymerase sigma-70" evidence="7">
    <location>
        <begin position="71"/>
        <end position="84"/>
    </location>
</feature>
<dbReference type="PROSITE" id="PS00716">
    <property type="entry name" value="SIGMA70_2"/>
    <property type="match status" value="1"/>
</dbReference>
<comment type="caution">
    <text evidence="9">The sequence shown here is derived from an EMBL/GenBank/DDBJ whole genome shotgun (WGS) entry which is preliminary data.</text>
</comment>
<name>A0A1G2RU75_9BACT</name>
<dbReference type="Gene3D" id="1.10.10.10">
    <property type="entry name" value="Winged helix-like DNA-binding domain superfamily/Winged helix DNA-binding domain"/>
    <property type="match status" value="2"/>
</dbReference>
<comment type="similarity">
    <text evidence="1 6">Belongs to the sigma-70 factor family.</text>
</comment>
<dbReference type="Pfam" id="PF04545">
    <property type="entry name" value="Sigma70_r4"/>
    <property type="match status" value="1"/>
</dbReference>
<dbReference type="InterPro" id="IPR007630">
    <property type="entry name" value="RNA_pol_sigma70_r4"/>
</dbReference>
<dbReference type="SUPFAM" id="SSF88946">
    <property type="entry name" value="Sigma2 domain of RNA polymerase sigma factors"/>
    <property type="match status" value="1"/>
</dbReference>
<evidence type="ECO:0000256" key="1">
    <source>
        <dbReference type="ARBA" id="ARBA00007788"/>
    </source>
</evidence>
<dbReference type="InterPro" id="IPR036388">
    <property type="entry name" value="WH-like_DNA-bd_sf"/>
</dbReference>
<dbReference type="GO" id="GO:0006352">
    <property type="term" value="P:DNA-templated transcription initiation"/>
    <property type="evidence" value="ECO:0007669"/>
    <property type="project" value="InterPro"/>
</dbReference>
<evidence type="ECO:0000256" key="4">
    <source>
        <dbReference type="ARBA" id="ARBA00023125"/>
    </source>
</evidence>
<dbReference type="AlphaFoldDB" id="A0A1G2RU75"/>
<dbReference type="PIRSF" id="PIRSF000770">
    <property type="entry name" value="RNA_pol_sigma-SigE/K"/>
    <property type="match status" value="1"/>
</dbReference>
<dbReference type="InterPro" id="IPR013325">
    <property type="entry name" value="RNA_pol_sigma_r2"/>
</dbReference>
<dbReference type="EMBL" id="MHUL01000035">
    <property type="protein sequence ID" value="OHA76357.1"/>
    <property type="molecule type" value="Genomic_DNA"/>
</dbReference>
<gene>
    <name evidence="9" type="ORF">A3J30_04245</name>
</gene>
<evidence type="ECO:0000256" key="6">
    <source>
        <dbReference type="RuleBase" id="RU362124"/>
    </source>
</evidence>
<dbReference type="InterPro" id="IPR007627">
    <property type="entry name" value="RNA_pol_sigma70_r2"/>
</dbReference>
<evidence type="ECO:0000259" key="8">
    <source>
        <dbReference type="PROSITE" id="PS00716"/>
    </source>
</evidence>
<dbReference type="Gene3D" id="1.10.601.10">
    <property type="entry name" value="RNA Polymerase Primary Sigma Factor"/>
    <property type="match status" value="1"/>
</dbReference>
<dbReference type="Pfam" id="PF04542">
    <property type="entry name" value="Sigma70_r2"/>
    <property type="match status" value="1"/>
</dbReference>
<keyword evidence="5 6" id="KW-0804">Transcription</keyword>
<dbReference type="InterPro" id="IPR009042">
    <property type="entry name" value="RNA_pol_sigma70_r1_2"/>
</dbReference>
<dbReference type="InterPro" id="IPR013324">
    <property type="entry name" value="RNA_pol_sigma_r3/r4-like"/>
</dbReference>
<protein>
    <recommendedName>
        <fullName evidence="6">RNA polymerase sigma factor</fullName>
    </recommendedName>
</protein>
<dbReference type="GO" id="GO:0003677">
    <property type="term" value="F:DNA binding"/>
    <property type="evidence" value="ECO:0007669"/>
    <property type="project" value="UniProtKB-KW"/>
</dbReference>
<dbReference type="PRINTS" id="PR00046">
    <property type="entry name" value="SIGMA70FCT"/>
</dbReference>